<dbReference type="Pfam" id="PF03091">
    <property type="entry name" value="CutA1"/>
    <property type="match status" value="1"/>
</dbReference>
<dbReference type="GO" id="GO:0010038">
    <property type="term" value="P:response to metal ion"/>
    <property type="evidence" value="ECO:0007669"/>
    <property type="project" value="InterPro"/>
</dbReference>
<evidence type="ECO:0000256" key="5">
    <source>
        <dbReference type="NCBIfam" id="TIGR00152"/>
    </source>
</evidence>
<proteinExistence type="inferred from homology"/>
<keyword evidence="4" id="KW-0963">Cytoplasm</keyword>
<evidence type="ECO:0000256" key="4">
    <source>
        <dbReference type="HAMAP-Rule" id="MF_00376"/>
    </source>
</evidence>
<dbReference type="InterPro" id="IPR011322">
    <property type="entry name" value="N-reg_PII-like_a/b"/>
</dbReference>
<sequence length="294" mass="33263">MFTVALTGDVGAGKSTLLSMFARLGARTVSADLVAKGLWEDPRVRGAFADRWGGVPINPDGTLDVGTISRRVFSDEGEYRFLCAVLHPLTWEVLQGMVGQDGIWVLEVPLLFESGVPHWIDGTLFLGCPPQVRLSRVMVRGWDQRELESRERWLMRSEDKRRMADWVIDNQGSMEDLWGSALRIYQEMRLLNSVVLGNVTFPSAHEALEFSRRMVESKLAACCRVRGVDSVYRWEGEVYSEPEAELAFKTVEGAIPAIRDLLGSHPYDMPALYFERPHRMGIQLRRWVVQSCSS</sequence>
<dbReference type="InterPro" id="IPR027417">
    <property type="entry name" value="P-loop_NTPase"/>
</dbReference>
<dbReference type="STRING" id="525903.Taci_0749"/>
<dbReference type="NCBIfam" id="TIGR00152">
    <property type="entry name" value="dephospho-CoA kinase"/>
    <property type="match status" value="1"/>
</dbReference>
<dbReference type="EC" id="2.7.1.24" evidence="4 5"/>
<dbReference type="AlphaFoldDB" id="D1B9M9"/>
<evidence type="ECO:0000313" key="6">
    <source>
        <dbReference type="EMBL" id="ACZ18982.1"/>
    </source>
</evidence>
<dbReference type="PANTHER" id="PTHR23419:SF8">
    <property type="entry name" value="FI09726P"/>
    <property type="match status" value="1"/>
</dbReference>
<keyword evidence="3 4" id="KW-0067">ATP-binding</keyword>
<comment type="pathway">
    <text evidence="4">Cofactor biosynthesis; coenzyme A biosynthesis; CoA from (R)-pantothenate: step 5/5.</text>
</comment>
<evidence type="ECO:0000256" key="3">
    <source>
        <dbReference type="ARBA" id="ARBA00022840"/>
    </source>
</evidence>
<organism evidence="6 7">
    <name type="scientific">Thermanaerovibrio acidaminovorans (strain ATCC 49978 / DSM 6589 / Su883)</name>
    <name type="common">Selenomonas acidaminovorans</name>
    <dbReference type="NCBI Taxonomy" id="525903"/>
    <lineage>
        <taxon>Bacteria</taxon>
        <taxon>Thermotogati</taxon>
        <taxon>Synergistota</taxon>
        <taxon>Synergistia</taxon>
        <taxon>Synergistales</taxon>
        <taxon>Synergistaceae</taxon>
        <taxon>Thermanaerovibrio</taxon>
    </lineage>
</organism>
<dbReference type="SUPFAM" id="SSF52540">
    <property type="entry name" value="P-loop containing nucleoside triphosphate hydrolases"/>
    <property type="match status" value="1"/>
</dbReference>
<dbReference type="EMBL" id="CP001818">
    <property type="protein sequence ID" value="ACZ18982.1"/>
    <property type="molecule type" value="Genomic_DNA"/>
</dbReference>
<dbReference type="CDD" id="cd02022">
    <property type="entry name" value="DPCK"/>
    <property type="match status" value="1"/>
</dbReference>
<dbReference type="Gene3D" id="3.40.50.300">
    <property type="entry name" value="P-loop containing nucleotide triphosphate hydrolases"/>
    <property type="match status" value="1"/>
</dbReference>
<dbReference type="eggNOG" id="COG1324">
    <property type="taxonomic scope" value="Bacteria"/>
</dbReference>
<dbReference type="GO" id="GO:0004140">
    <property type="term" value="F:dephospho-CoA kinase activity"/>
    <property type="evidence" value="ECO:0007669"/>
    <property type="project" value="UniProtKB-UniRule"/>
</dbReference>
<dbReference type="PANTHER" id="PTHR23419">
    <property type="entry name" value="DIVALENT CATION TOLERANCE CUTA-RELATED"/>
    <property type="match status" value="1"/>
</dbReference>
<gene>
    <name evidence="4" type="primary">coaE</name>
    <name evidence="6" type="ordered locus">Taci_0749</name>
</gene>
<keyword evidence="2 4" id="KW-0547">Nucleotide-binding</keyword>
<keyword evidence="4 6" id="KW-0418">Kinase</keyword>
<dbReference type="SUPFAM" id="SSF54913">
    <property type="entry name" value="GlnB-like"/>
    <property type="match status" value="1"/>
</dbReference>
<dbReference type="OrthoDB" id="9812943at2"/>
<dbReference type="InterPro" id="IPR004323">
    <property type="entry name" value="Ion_tolerance_CutA"/>
</dbReference>
<dbReference type="HAMAP" id="MF_00376">
    <property type="entry name" value="Dephospho_CoA_kinase"/>
    <property type="match status" value="1"/>
</dbReference>
<dbReference type="Pfam" id="PF01121">
    <property type="entry name" value="CoaE"/>
    <property type="match status" value="1"/>
</dbReference>
<dbReference type="Proteomes" id="UP000002030">
    <property type="component" value="Chromosome"/>
</dbReference>
<evidence type="ECO:0000256" key="1">
    <source>
        <dbReference type="ARBA" id="ARBA00010169"/>
    </source>
</evidence>
<dbReference type="GO" id="GO:0005524">
    <property type="term" value="F:ATP binding"/>
    <property type="evidence" value="ECO:0007669"/>
    <property type="project" value="UniProtKB-UniRule"/>
</dbReference>
<comment type="function">
    <text evidence="4">Catalyzes the phosphorylation of the 3'-hydroxyl group of dephosphocoenzyme A to form coenzyme A.</text>
</comment>
<evidence type="ECO:0000256" key="2">
    <source>
        <dbReference type="ARBA" id="ARBA00022741"/>
    </source>
</evidence>
<dbReference type="InterPro" id="IPR015867">
    <property type="entry name" value="N-reg_PII/ATP_PRibTrfase_C"/>
</dbReference>
<dbReference type="EnsemblBacteria" id="ACZ18982">
    <property type="protein sequence ID" value="ACZ18982"/>
    <property type="gene ID" value="Taci_0749"/>
</dbReference>
<accession>D1B9M9</accession>
<comment type="catalytic activity">
    <reaction evidence="4">
        <text>3'-dephospho-CoA + ATP = ADP + CoA + H(+)</text>
        <dbReference type="Rhea" id="RHEA:18245"/>
        <dbReference type="ChEBI" id="CHEBI:15378"/>
        <dbReference type="ChEBI" id="CHEBI:30616"/>
        <dbReference type="ChEBI" id="CHEBI:57287"/>
        <dbReference type="ChEBI" id="CHEBI:57328"/>
        <dbReference type="ChEBI" id="CHEBI:456216"/>
        <dbReference type="EC" id="2.7.1.24"/>
    </reaction>
</comment>
<dbReference type="PROSITE" id="PS51219">
    <property type="entry name" value="DPCK"/>
    <property type="match status" value="1"/>
</dbReference>
<protein>
    <recommendedName>
        <fullName evidence="4 5">Dephospho-CoA kinase</fullName>
        <ecNumber evidence="4 5">2.7.1.24</ecNumber>
    </recommendedName>
    <alternativeName>
        <fullName evidence="4">Dephosphocoenzyme A kinase</fullName>
    </alternativeName>
</protein>
<keyword evidence="4" id="KW-0808">Transferase</keyword>
<dbReference type="GO" id="GO:0005737">
    <property type="term" value="C:cytoplasm"/>
    <property type="evidence" value="ECO:0007669"/>
    <property type="project" value="UniProtKB-SubCell"/>
</dbReference>
<comment type="similarity">
    <text evidence="4">Belongs to the CoaE family.</text>
</comment>
<reference evidence="6 7" key="1">
    <citation type="journal article" date="2009" name="Stand. Genomic Sci.">
        <title>Complete genome sequence of Thermanaerovibrio acidaminovorans type strain (Su883).</title>
        <authorList>
            <person name="Chovatia M."/>
            <person name="Sikorski J."/>
            <person name="Schroder M."/>
            <person name="Lapidus A."/>
            <person name="Nolan M."/>
            <person name="Tice H."/>
            <person name="Glavina Del Rio T."/>
            <person name="Copeland A."/>
            <person name="Cheng J.F."/>
            <person name="Lucas S."/>
            <person name="Chen F."/>
            <person name="Bruce D."/>
            <person name="Goodwin L."/>
            <person name="Pitluck S."/>
            <person name="Ivanova N."/>
            <person name="Mavromatis K."/>
            <person name="Ovchinnikova G."/>
            <person name="Pati A."/>
            <person name="Chen A."/>
            <person name="Palaniappan K."/>
            <person name="Land M."/>
            <person name="Hauser L."/>
            <person name="Chang Y.J."/>
            <person name="Jeffries C.D."/>
            <person name="Chain P."/>
            <person name="Saunders E."/>
            <person name="Detter J.C."/>
            <person name="Brettin T."/>
            <person name="Rohde M."/>
            <person name="Goker M."/>
            <person name="Spring S."/>
            <person name="Bristow J."/>
            <person name="Markowitz V."/>
            <person name="Hugenholtz P."/>
            <person name="Kyrpides N.C."/>
            <person name="Klenk H.P."/>
            <person name="Eisen J.A."/>
        </authorList>
    </citation>
    <scope>NUCLEOTIDE SEQUENCE [LARGE SCALE GENOMIC DNA]</scope>
    <source>
        <strain evidence="7">ATCC 49978 / DSM 6589 / Su883</strain>
    </source>
</reference>
<dbReference type="GO" id="GO:0005507">
    <property type="term" value="F:copper ion binding"/>
    <property type="evidence" value="ECO:0007669"/>
    <property type="project" value="TreeGrafter"/>
</dbReference>
<dbReference type="KEGG" id="tai:Taci_0749"/>
<evidence type="ECO:0000313" key="7">
    <source>
        <dbReference type="Proteomes" id="UP000002030"/>
    </source>
</evidence>
<comment type="subcellular location">
    <subcellularLocation>
        <location evidence="4">Cytoplasm</location>
    </subcellularLocation>
</comment>
<dbReference type="Gene3D" id="3.30.70.120">
    <property type="match status" value="1"/>
</dbReference>
<dbReference type="InterPro" id="IPR001977">
    <property type="entry name" value="Depp_CoAkinase"/>
</dbReference>
<dbReference type="GO" id="GO:0015937">
    <property type="term" value="P:coenzyme A biosynthetic process"/>
    <property type="evidence" value="ECO:0007669"/>
    <property type="project" value="UniProtKB-UniRule"/>
</dbReference>
<dbReference type="eggNOG" id="COG0237">
    <property type="taxonomic scope" value="Bacteria"/>
</dbReference>
<comment type="similarity">
    <text evidence="1">Belongs to the CutA family.</text>
</comment>
<keyword evidence="7" id="KW-1185">Reference proteome</keyword>
<feature type="binding site" evidence="4">
    <location>
        <begin position="11"/>
        <end position="16"/>
    </location>
    <ligand>
        <name>ATP</name>
        <dbReference type="ChEBI" id="CHEBI:30616"/>
    </ligand>
</feature>
<dbReference type="UniPathway" id="UPA00241">
    <property type="reaction ID" value="UER00356"/>
</dbReference>
<name>D1B9M9_THEAS</name>
<keyword evidence="4" id="KW-0173">Coenzyme A biosynthesis</keyword>
<dbReference type="HOGENOM" id="CLU_939866_0_0_0"/>